<dbReference type="EMBL" id="JACJII010000001">
    <property type="protein sequence ID" value="MBA9004792.1"/>
    <property type="molecule type" value="Genomic_DNA"/>
</dbReference>
<sequence length="177" mass="19069">MRRLSSTVVVIAGEGAKDVISGLDGLHNVRALARGERTPAEFTDHITRTTATYVVHDADPLADVGEAWADFFDGAGVTGTLETVIEQTLADLRAERLLLPDYYVVLDPENMPPTRRHWWLGVLAGAAPARVVPAHASIAQVAGTLAHLSAGRWWPADLEGWLRALPRVVPDRAGLPA</sequence>
<keyword evidence="2" id="KW-1185">Reference proteome</keyword>
<accession>A0A7W3MZQ0</accession>
<dbReference type="Proteomes" id="UP000539313">
    <property type="component" value="Unassembled WGS sequence"/>
</dbReference>
<gene>
    <name evidence="1" type="ORF">HNR21_003674</name>
</gene>
<reference evidence="1 2" key="1">
    <citation type="submission" date="2020-08" db="EMBL/GenBank/DDBJ databases">
        <title>Sequencing the genomes of 1000 actinobacteria strains.</title>
        <authorList>
            <person name="Klenk H.-P."/>
        </authorList>
    </citation>
    <scope>NUCLEOTIDE SEQUENCE [LARGE SCALE GENOMIC DNA]</scope>
    <source>
        <strain evidence="1 2">DSM 45823</strain>
    </source>
</reference>
<comment type="caution">
    <text evidence="1">The sequence shown here is derived from an EMBL/GenBank/DDBJ whole genome shotgun (WGS) entry which is preliminary data.</text>
</comment>
<organism evidence="1 2">
    <name type="scientific">Thermomonospora cellulosilytica</name>
    <dbReference type="NCBI Taxonomy" id="1411118"/>
    <lineage>
        <taxon>Bacteria</taxon>
        <taxon>Bacillati</taxon>
        <taxon>Actinomycetota</taxon>
        <taxon>Actinomycetes</taxon>
        <taxon>Streptosporangiales</taxon>
        <taxon>Thermomonosporaceae</taxon>
        <taxon>Thermomonospora</taxon>
    </lineage>
</organism>
<evidence type="ECO:0000313" key="2">
    <source>
        <dbReference type="Proteomes" id="UP000539313"/>
    </source>
</evidence>
<proteinExistence type="predicted"/>
<evidence type="ECO:0000313" key="1">
    <source>
        <dbReference type="EMBL" id="MBA9004792.1"/>
    </source>
</evidence>
<dbReference type="AlphaFoldDB" id="A0A7W3MZQ0"/>
<name>A0A7W3MZQ0_9ACTN</name>
<protein>
    <submittedName>
        <fullName evidence="1">Uncharacterized protein</fullName>
    </submittedName>
</protein>
<dbReference type="RefSeq" id="WP_119731033.1">
    <property type="nucleotide sequence ID" value="NZ_JACJII010000001.1"/>
</dbReference>